<sequence length="143" mass="15438">MTPRQWPLVAEQVVPADEFSAFESACAAVTRDTNGFEEFDRFEDAHWSLRTAGNGASRGWVLTFVVGNDPLFGFGVSDGLEAAEIVVRVAEAFQDHMAGYEFIQWPLHGHRPAKPAVVEGGAVWIDGSEITAAIGSLDPSGMD</sequence>
<dbReference type="RefSeq" id="WP_218469653.1">
    <property type="nucleotide sequence ID" value="NZ_BAABJN010000011.1"/>
</dbReference>
<reference evidence="1 2" key="1">
    <citation type="submission" date="2021-07" db="EMBL/GenBank/DDBJ databases">
        <title>Whole Genome Sequence of Nocardia Iowensis.</title>
        <authorList>
            <person name="Lamm A."/>
            <person name="Collins-Fairclough A.M."/>
            <person name="Bunk B."/>
            <person name="Sproer C."/>
        </authorList>
    </citation>
    <scope>NUCLEOTIDE SEQUENCE [LARGE SCALE GENOMIC DNA]</scope>
    <source>
        <strain evidence="1 2">NRRL 5646</strain>
    </source>
</reference>
<organism evidence="1 2">
    <name type="scientific">Nocardia iowensis</name>
    <dbReference type="NCBI Taxonomy" id="204891"/>
    <lineage>
        <taxon>Bacteria</taxon>
        <taxon>Bacillati</taxon>
        <taxon>Actinomycetota</taxon>
        <taxon>Actinomycetes</taxon>
        <taxon>Mycobacteriales</taxon>
        <taxon>Nocardiaceae</taxon>
        <taxon>Nocardia</taxon>
    </lineage>
</organism>
<gene>
    <name evidence="1" type="ORF">KV110_24635</name>
</gene>
<name>A0ABX8RK22_NOCIO</name>
<keyword evidence="2" id="KW-1185">Reference proteome</keyword>
<dbReference type="EMBL" id="CP078145">
    <property type="protein sequence ID" value="QXN88770.1"/>
    <property type="molecule type" value="Genomic_DNA"/>
</dbReference>
<dbReference type="Proteomes" id="UP000694257">
    <property type="component" value="Chromosome"/>
</dbReference>
<accession>A0ABX8RK22</accession>
<evidence type="ECO:0000313" key="2">
    <source>
        <dbReference type="Proteomes" id="UP000694257"/>
    </source>
</evidence>
<evidence type="ECO:0000313" key="1">
    <source>
        <dbReference type="EMBL" id="QXN88770.1"/>
    </source>
</evidence>
<protein>
    <submittedName>
        <fullName evidence="1">Uncharacterized protein</fullName>
    </submittedName>
</protein>
<proteinExistence type="predicted"/>